<sequence>MQSDSVTVEAAVPSRSSAAAPKDDAPECSAFECNICYDVAESPVVTLCGHLYCWPCLYRWMQVQAHCQVCPVCKAGIEQSKVIPIYGRGGDNSDPRQMSLPAKPEDQNGPVPNRPPGQRMAPVQRSGGGLHRGGMNPQQGMGIIPTLFGIHQGQGGISEPLTAEQQHQAFLSRLLLMLGSFVIMCLLLF</sequence>
<comment type="caution">
    <text evidence="14">The sequence shown here is derived from an EMBL/GenBank/DDBJ whole genome shotgun (WGS) entry which is preliminary data.</text>
</comment>
<dbReference type="EC" id="2.3.2.27" evidence="4"/>
<keyword evidence="6" id="KW-0479">Metal-binding</keyword>
<evidence type="ECO:0000256" key="3">
    <source>
        <dbReference type="ARBA" id="ARBA00004906"/>
    </source>
</evidence>
<gene>
    <name evidence="14" type="primary">g10606</name>
    <name evidence="14" type="ORF">VP750_LOCUS9510</name>
</gene>
<dbReference type="PROSITE" id="PS00518">
    <property type="entry name" value="ZF_RING_1"/>
    <property type="match status" value="1"/>
</dbReference>
<evidence type="ECO:0000256" key="10">
    <source>
        <dbReference type="ARBA" id="ARBA00023136"/>
    </source>
</evidence>
<dbReference type="PANTHER" id="PTHR12313">
    <property type="entry name" value="E3 UBIQUITIN-PROTEIN LIGASE RNF5-RELATED"/>
    <property type="match status" value="1"/>
</dbReference>
<keyword evidence="9" id="KW-0862">Zinc</keyword>
<evidence type="ECO:0000256" key="5">
    <source>
        <dbReference type="ARBA" id="ARBA00022679"/>
    </source>
</evidence>
<evidence type="ECO:0000256" key="9">
    <source>
        <dbReference type="ARBA" id="ARBA00022833"/>
    </source>
</evidence>
<evidence type="ECO:0000256" key="4">
    <source>
        <dbReference type="ARBA" id="ARBA00012483"/>
    </source>
</evidence>
<feature type="region of interest" description="Disordered" evidence="12">
    <location>
        <begin position="1"/>
        <end position="25"/>
    </location>
</feature>
<keyword evidence="5" id="KW-0808">Transferase</keyword>
<evidence type="ECO:0000256" key="8">
    <source>
        <dbReference type="ARBA" id="ARBA00022786"/>
    </source>
</evidence>
<dbReference type="Gene3D" id="3.30.40.10">
    <property type="entry name" value="Zinc/RING finger domain, C3HC4 (zinc finger)"/>
    <property type="match status" value="1"/>
</dbReference>
<protein>
    <recommendedName>
        <fullName evidence="4">RING-type E3 ubiquitin transferase</fullName>
        <ecNumber evidence="4">2.3.2.27</ecNumber>
    </recommendedName>
</protein>
<evidence type="ECO:0000256" key="1">
    <source>
        <dbReference type="ARBA" id="ARBA00000900"/>
    </source>
</evidence>
<dbReference type="Pfam" id="PF13445">
    <property type="entry name" value="zf-RING_UBOX"/>
    <property type="match status" value="1"/>
</dbReference>
<dbReference type="InterPro" id="IPR013083">
    <property type="entry name" value="Znf_RING/FYVE/PHD"/>
</dbReference>
<evidence type="ECO:0000256" key="7">
    <source>
        <dbReference type="ARBA" id="ARBA00022771"/>
    </source>
</evidence>
<name>A0ABP1GAL1_9CHLO</name>
<dbReference type="PROSITE" id="PS50089">
    <property type="entry name" value="ZF_RING_2"/>
    <property type="match status" value="1"/>
</dbReference>
<keyword evidence="7 11" id="KW-0863">Zinc-finger</keyword>
<comment type="catalytic activity">
    <reaction evidence="1">
        <text>S-ubiquitinyl-[E2 ubiquitin-conjugating enzyme]-L-cysteine + [acceptor protein]-L-lysine = [E2 ubiquitin-conjugating enzyme]-L-cysteine + N(6)-ubiquitinyl-[acceptor protein]-L-lysine.</text>
        <dbReference type="EC" id="2.3.2.27"/>
    </reaction>
</comment>
<keyword evidence="8" id="KW-0833">Ubl conjugation pathway</keyword>
<dbReference type="Proteomes" id="UP001497392">
    <property type="component" value="Unassembled WGS sequence"/>
</dbReference>
<reference evidence="14 15" key="1">
    <citation type="submission" date="2024-06" db="EMBL/GenBank/DDBJ databases">
        <authorList>
            <person name="Kraege A."/>
            <person name="Thomma B."/>
        </authorList>
    </citation>
    <scope>NUCLEOTIDE SEQUENCE [LARGE SCALE GENOMIC DNA]</scope>
</reference>
<evidence type="ECO:0000256" key="2">
    <source>
        <dbReference type="ARBA" id="ARBA00004308"/>
    </source>
</evidence>
<organism evidence="14 15">
    <name type="scientific">Coccomyxa viridis</name>
    <dbReference type="NCBI Taxonomy" id="1274662"/>
    <lineage>
        <taxon>Eukaryota</taxon>
        <taxon>Viridiplantae</taxon>
        <taxon>Chlorophyta</taxon>
        <taxon>core chlorophytes</taxon>
        <taxon>Trebouxiophyceae</taxon>
        <taxon>Trebouxiophyceae incertae sedis</taxon>
        <taxon>Coccomyxaceae</taxon>
        <taxon>Coccomyxa</taxon>
    </lineage>
</organism>
<keyword evidence="15" id="KW-1185">Reference proteome</keyword>
<dbReference type="InterPro" id="IPR017907">
    <property type="entry name" value="Znf_RING_CS"/>
</dbReference>
<dbReference type="SMART" id="SM00184">
    <property type="entry name" value="RING"/>
    <property type="match status" value="1"/>
</dbReference>
<evidence type="ECO:0000256" key="6">
    <source>
        <dbReference type="ARBA" id="ARBA00022723"/>
    </source>
</evidence>
<keyword evidence="10" id="KW-0472">Membrane</keyword>
<dbReference type="EMBL" id="CAXHTA020000017">
    <property type="protein sequence ID" value="CAL5227604.1"/>
    <property type="molecule type" value="Genomic_DNA"/>
</dbReference>
<evidence type="ECO:0000313" key="15">
    <source>
        <dbReference type="Proteomes" id="UP001497392"/>
    </source>
</evidence>
<accession>A0ABP1GAL1</accession>
<feature type="region of interest" description="Disordered" evidence="12">
    <location>
        <begin position="86"/>
        <end position="135"/>
    </location>
</feature>
<dbReference type="InterPro" id="IPR027370">
    <property type="entry name" value="Znf-RING_euk"/>
</dbReference>
<comment type="pathway">
    <text evidence="3">Protein modification; protein ubiquitination.</text>
</comment>
<evidence type="ECO:0000256" key="11">
    <source>
        <dbReference type="PROSITE-ProRule" id="PRU00175"/>
    </source>
</evidence>
<dbReference type="InterPro" id="IPR045103">
    <property type="entry name" value="RNF5/RNF185-like"/>
</dbReference>
<dbReference type="InterPro" id="IPR001841">
    <property type="entry name" value="Znf_RING"/>
</dbReference>
<proteinExistence type="predicted"/>
<dbReference type="SUPFAM" id="SSF57850">
    <property type="entry name" value="RING/U-box"/>
    <property type="match status" value="1"/>
</dbReference>
<comment type="subcellular location">
    <subcellularLocation>
        <location evidence="2">Endomembrane system</location>
    </subcellularLocation>
</comment>
<feature type="domain" description="RING-type" evidence="13">
    <location>
        <begin position="33"/>
        <end position="74"/>
    </location>
</feature>
<evidence type="ECO:0000313" key="14">
    <source>
        <dbReference type="EMBL" id="CAL5227604.1"/>
    </source>
</evidence>
<evidence type="ECO:0000256" key="12">
    <source>
        <dbReference type="SAM" id="MobiDB-lite"/>
    </source>
</evidence>
<evidence type="ECO:0000259" key="13">
    <source>
        <dbReference type="PROSITE" id="PS50089"/>
    </source>
</evidence>
<feature type="compositionally biased region" description="Low complexity" evidence="12">
    <location>
        <begin position="10"/>
        <end position="20"/>
    </location>
</feature>